<keyword evidence="1" id="KW-1133">Transmembrane helix</keyword>
<reference evidence="2 3" key="1">
    <citation type="submission" date="2016-10" db="EMBL/GenBank/DDBJ databases">
        <authorList>
            <person name="Varghese N."/>
            <person name="Submissions S."/>
        </authorList>
    </citation>
    <scope>NUCLEOTIDE SEQUENCE [LARGE SCALE GENOMIC DNA]</scope>
    <source>
        <strain evidence="2 3">DSM 26291</strain>
    </source>
</reference>
<accession>A0ABY1FRH3</accession>
<gene>
    <name evidence="2" type="ORF">SAMN04487868_1169</name>
</gene>
<dbReference type="EMBL" id="FOTV01000016">
    <property type="protein sequence ID" value="SFL93319.1"/>
    <property type="molecule type" value="Genomic_DNA"/>
</dbReference>
<proteinExistence type="predicted"/>
<feature type="transmembrane region" description="Helical" evidence="1">
    <location>
        <begin position="454"/>
        <end position="471"/>
    </location>
</feature>
<evidence type="ECO:0000313" key="3">
    <source>
        <dbReference type="Proteomes" id="UP000199211"/>
    </source>
</evidence>
<protein>
    <recommendedName>
        <fullName evidence="4">Pentapeptide repeat-containing protein</fullName>
    </recommendedName>
</protein>
<evidence type="ECO:0008006" key="4">
    <source>
        <dbReference type="Google" id="ProtNLM"/>
    </source>
</evidence>
<dbReference type="Proteomes" id="UP000199211">
    <property type="component" value="Unassembled WGS sequence"/>
</dbReference>
<keyword evidence="1" id="KW-0812">Transmembrane</keyword>
<evidence type="ECO:0000256" key="1">
    <source>
        <dbReference type="SAM" id="Phobius"/>
    </source>
</evidence>
<dbReference type="RefSeq" id="WP_143071164.1">
    <property type="nucleotide sequence ID" value="NZ_FOTV01000016.1"/>
</dbReference>
<comment type="caution">
    <text evidence="2">The sequence shown here is derived from an EMBL/GenBank/DDBJ whole genome shotgun (WGS) entry which is preliminary data.</text>
</comment>
<feature type="transmembrane region" description="Helical" evidence="1">
    <location>
        <begin position="491"/>
        <end position="513"/>
    </location>
</feature>
<evidence type="ECO:0000313" key="2">
    <source>
        <dbReference type="EMBL" id="SFL93319.1"/>
    </source>
</evidence>
<keyword evidence="1" id="KW-0472">Membrane</keyword>
<organism evidence="2 3">
    <name type="scientific">Marinobacter salarius</name>
    <dbReference type="NCBI Taxonomy" id="1420917"/>
    <lineage>
        <taxon>Bacteria</taxon>
        <taxon>Pseudomonadati</taxon>
        <taxon>Pseudomonadota</taxon>
        <taxon>Gammaproteobacteria</taxon>
        <taxon>Pseudomonadales</taxon>
        <taxon>Marinobacteraceae</taxon>
        <taxon>Marinobacter</taxon>
    </lineage>
</organism>
<feature type="transmembrane region" description="Helical" evidence="1">
    <location>
        <begin position="429"/>
        <end position="447"/>
    </location>
</feature>
<keyword evidence="3" id="KW-1185">Reference proteome</keyword>
<name>A0ABY1FRH3_9GAMM</name>
<sequence>MEQQNMRRISGPELQRLLERAINESKADSVQQTINGYGGNAEFCFAGIDWEKLRDLSDHRTLHLPMLKWGRNSLDFTDCDFGDGDISLSGKFDGSVRFDKVRFGQGNISFANSVFRKLHFDGWFSGQGDVIFSGSTFHGTVRFSVSDLGHKNLNFGATTGEELPTYGPVRFYGDHLLLSIEHSLGSTISFYQSQIHSEHVYLDLAGAQALERISFGMTKWHSTSVYIRGLQLSHGEEPTLNVAKASFEPVSMLTFDGVGLTHGRFIFDYVRFPVDGLTRFAFSDVGGGNITFFQAHFANSVEFVHDEKRQFGAELSLRGATVDGPLRIDGIGFGPVPNLIATEFKKHLDLSRVDFGVDMSWTARRSEKDRGAKLQRLKELAEGNRDHGLALRCHAEEMKFNRFRKGLASWPAGILDVMYEAASDYGQSIFRPCFWLLFTWIAFGLCYRETVDVLDHPFLFSFSWLLPFLPATGVLRETGFQSVFSEADASLYVLAGVQGFISFSLLFLIGLGFRNRFRI</sequence>